<dbReference type="Gene3D" id="3.40.50.1820">
    <property type="entry name" value="alpha/beta hydrolase"/>
    <property type="match status" value="1"/>
</dbReference>
<keyword evidence="4" id="KW-1185">Reference proteome</keyword>
<feature type="signal peptide" evidence="1">
    <location>
        <begin position="1"/>
        <end position="17"/>
    </location>
</feature>
<dbReference type="SUPFAM" id="SSF53474">
    <property type="entry name" value="alpha/beta-Hydrolases"/>
    <property type="match status" value="1"/>
</dbReference>
<dbReference type="STRING" id="49012.A0A0F7S314"/>
<organism evidence="2 4">
    <name type="scientific">Sporisorium scitamineum</name>
    <dbReference type="NCBI Taxonomy" id="49012"/>
    <lineage>
        <taxon>Eukaryota</taxon>
        <taxon>Fungi</taxon>
        <taxon>Dikarya</taxon>
        <taxon>Basidiomycota</taxon>
        <taxon>Ustilaginomycotina</taxon>
        <taxon>Ustilaginomycetes</taxon>
        <taxon>Ustilaginales</taxon>
        <taxon>Ustilaginaceae</taxon>
        <taxon>Sporisorium</taxon>
    </lineage>
</organism>
<proteinExistence type="predicted"/>
<name>A0A0F7S314_9BASI</name>
<reference evidence="3" key="2">
    <citation type="submission" date="2014-06" db="EMBL/GenBank/DDBJ databases">
        <authorList>
            <person name="Ju J."/>
            <person name="Zhang J."/>
        </authorList>
    </citation>
    <scope>NUCLEOTIDE SEQUENCE</scope>
    <source>
        <strain evidence="3">SscI8</strain>
    </source>
</reference>
<reference evidence="4" key="1">
    <citation type="submission" date="2014-06" db="EMBL/GenBank/DDBJ databases">
        <authorList>
            <person name="Berkman P.J."/>
        </authorList>
    </citation>
    <scope>NUCLEOTIDE SEQUENCE [LARGE SCALE GENOMIC DNA]</scope>
</reference>
<evidence type="ECO:0000256" key="1">
    <source>
        <dbReference type="SAM" id="SignalP"/>
    </source>
</evidence>
<dbReference type="Proteomes" id="UP000242770">
    <property type="component" value="Unassembled WGS sequence"/>
</dbReference>
<feature type="chain" id="PRO_5015039060" evidence="1">
    <location>
        <begin position="18"/>
        <end position="483"/>
    </location>
</feature>
<evidence type="ECO:0000313" key="3">
    <source>
        <dbReference type="EMBL" id="CDU24111.1"/>
    </source>
</evidence>
<dbReference type="EMBL" id="CCFA01004915">
    <property type="protein sequence ID" value="CDS02048.1"/>
    <property type="molecule type" value="Genomic_DNA"/>
</dbReference>
<evidence type="ECO:0000313" key="2">
    <source>
        <dbReference type="EMBL" id="CDS02048.1"/>
    </source>
</evidence>
<dbReference type="PANTHER" id="PTHR35560">
    <property type="entry name" value="BLL0132 PROTEIN"/>
    <property type="match status" value="1"/>
</dbReference>
<dbReference type="PANTHER" id="PTHR35560:SF3">
    <property type="entry name" value="PEPTIDASE S9 PROLYL OLIGOPEPTIDASE CATALYTIC DOMAIN-CONTAINING PROTEIN"/>
    <property type="match status" value="1"/>
</dbReference>
<reference evidence="2" key="3">
    <citation type="submission" date="2014-06" db="EMBL/GenBank/DDBJ databases">
        <authorList>
            <person name="Berkman J.Paul."/>
        </authorList>
    </citation>
    <scope>NUCLEOTIDE SEQUENCE [LARGE SCALE GENOMIC DNA]</scope>
</reference>
<dbReference type="AlphaFoldDB" id="A0A0F7S314"/>
<accession>A0A0F7S314</accession>
<dbReference type="OrthoDB" id="5985073at2759"/>
<gene>
    <name evidence="2" type="primary">SSCI81120.1</name>
    <name evidence="3" type="ORF">SPSC_02740</name>
</gene>
<sequence>MRITSTLFTVLFSTTYAASLAAAAPFSPSSDPGIYPDGSQNPPDGWRTLPEIDGARIDNSSLVVGRGSATLLHYVDTEYDPKKIKRAVIQIHGKNRDAWNQWIYSDLSAKRAATGGSFGRDEVVVMAPMFFNTRDMGAYPFDISLDSANAGAMSTQDTAATPTPRRASVGYATEAVGSRLKLRSLVKRGTFRIPLQKVSTTEVMIWKYVEWGDGSPAYEPVNAAGAGSFDALDAAVNFFLDKDRFPHLRNVVVAGFSLGAQLTNRYATFRTDTSQDSRVIFWISSPNAFVYLDGSRPAKIGASCATTYSDYKYGLNGTLPQYYLQSTQLSPTQLASRYLSRTIYYLVGTKDTGAGLDSCAPNAQGSSHLDKMYFWTQQVVPMLPGSTGVEGQLPENNLVRFVGETGHQDWKVITSDPGVETLWLKRWYANGTDANAPQSNGVVAVKTPSAKSISKNENMAARCGVQVYGLVGVALVASLAGLL</sequence>
<dbReference type="EMBL" id="LK056664">
    <property type="protein sequence ID" value="CDU24111.1"/>
    <property type="molecule type" value="Genomic_DNA"/>
</dbReference>
<keyword evidence="1" id="KW-0732">Signal</keyword>
<protein>
    <submittedName>
        <fullName evidence="2">Uncharacterized protein</fullName>
    </submittedName>
</protein>
<dbReference type="InterPro" id="IPR029058">
    <property type="entry name" value="AB_hydrolase_fold"/>
</dbReference>
<evidence type="ECO:0000313" key="4">
    <source>
        <dbReference type="Proteomes" id="UP000242770"/>
    </source>
</evidence>